<comment type="similarity">
    <text evidence="2">Belongs to the TerC family.</text>
</comment>
<dbReference type="InterPro" id="IPR005496">
    <property type="entry name" value="Integral_membrane_TerC"/>
</dbReference>
<feature type="transmembrane region" description="Helical" evidence="6">
    <location>
        <begin position="136"/>
        <end position="156"/>
    </location>
</feature>
<feature type="transmembrane region" description="Helical" evidence="6">
    <location>
        <begin position="99"/>
        <end position="116"/>
    </location>
</feature>
<dbReference type="PANTHER" id="PTHR30238">
    <property type="entry name" value="MEMBRANE BOUND PREDICTED REDOX MODULATOR"/>
    <property type="match status" value="1"/>
</dbReference>
<evidence type="ECO:0000256" key="3">
    <source>
        <dbReference type="ARBA" id="ARBA00022692"/>
    </source>
</evidence>
<evidence type="ECO:0000313" key="7">
    <source>
        <dbReference type="EMBL" id="TMI88562.1"/>
    </source>
</evidence>
<evidence type="ECO:0000256" key="6">
    <source>
        <dbReference type="SAM" id="Phobius"/>
    </source>
</evidence>
<feature type="transmembrane region" description="Helical" evidence="6">
    <location>
        <begin position="162"/>
        <end position="183"/>
    </location>
</feature>
<feature type="transmembrane region" description="Helical" evidence="6">
    <location>
        <begin position="73"/>
        <end position="93"/>
    </location>
</feature>
<accession>A0A537JZ65</accession>
<comment type="caution">
    <text evidence="7">The sequence shown here is derived from an EMBL/GenBank/DDBJ whole genome shotgun (WGS) entry which is preliminary data.</text>
</comment>
<comment type="subcellular location">
    <subcellularLocation>
        <location evidence="1">Membrane</location>
        <topology evidence="1">Multi-pass membrane protein</topology>
    </subcellularLocation>
</comment>
<dbReference type="PANTHER" id="PTHR30238:SF4">
    <property type="entry name" value="SLL1022 PROTEIN"/>
    <property type="match status" value="1"/>
</dbReference>
<dbReference type="InterPro" id="IPR022301">
    <property type="entry name" value="Integral_membrane_YjbE"/>
</dbReference>
<keyword evidence="3 6" id="KW-0812">Transmembrane</keyword>
<dbReference type="AlphaFoldDB" id="A0A537JZ65"/>
<protein>
    <submittedName>
        <fullName evidence="7">TerC family protein</fullName>
    </submittedName>
</protein>
<dbReference type="EMBL" id="VBAK01000138">
    <property type="protein sequence ID" value="TMI88562.1"/>
    <property type="molecule type" value="Genomic_DNA"/>
</dbReference>
<dbReference type="GO" id="GO:0016020">
    <property type="term" value="C:membrane"/>
    <property type="evidence" value="ECO:0007669"/>
    <property type="project" value="UniProtKB-SubCell"/>
</dbReference>
<reference evidence="7 8" key="1">
    <citation type="journal article" date="2019" name="Nat. Microbiol.">
        <title>Mediterranean grassland soil C-N compound turnover is dependent on rainfall and depth, and is mediated by genomically divergent microorganisms.</title>
        <authorList>
            <person name="Diamond S."/>
            <person name="Andeer P.F."/>
            <person name="Li Z."/>
            <person name="Crits-Christoph A."/>
            <person name="Burstein D."/>
            <person name="Anantharaman K."/>
            <person name="Lane K.R."/>
            <person name="Thomas B.C."/>
            <person name="Pan C."/>
            <person name="Northen T.R."/>
            <person name="Banfield J.F."/>
        </authorList>
    </citation>
    <scope>NUCLEOTIDE SEQUENCE [LARGE SCALE GENOMIC DNA]</scope>
    <source>
        <strain evidence="7">NP_3</strain>
    </source>
</reference>
<evidence type="ECO:0000256" key="4">
    <source>
        <dbReference type="ARBA" id="ARBA00022989"/>
    </source>
</evidence>
<evidence type="ECO:0000256" key="1">
    <source>
        <dbReference type="ARBA" id="ARBA00004141"/>
    </source>
</evidence>
<dbReference type="NCBIfam" id="TIGR03717">
    <property type="entry name" value="R_switched_YjbE"/>
    <property type="match status" value="1"/>
</dbReference>
<proteinExistence type="inferred from homology"/>
<keyword evidence="5 6" id="KW-0472">Membrane</keyword>
<evidence type="ECO:0000256" key="2">
    <source>
        <dbReference type="ARBA" id="ARBA00007511"/>
    </source>
</evidence>
<feature type="transmembrane region" description="Helical" evidence="6">
    <location>
        <begin position="39"/>
        <end position="61"/>
    </location>
</feature>
<evidence type="ECO:0000313" key="8">
    <source>
        <dbReference type="Proteomes" id="UP000318509"/>
    </source>
</evidence>
<keyword evidence="4 6" id="KW-1133">Transmembrane helix</keyword>
<sequence length="252" mass="26075">MLRRDLRNEAVSGVFPFPPRPEGGVGVSFLPGPELWGRLFGILLVDLVLAGDNAVVIALAVRGLPANVKTLGTVWGTVGAIVLRIACAVAATAVLRLPGAQVLGAAVLLGIAFRVVRPRRTREHPRGAAGLGEAIWLISIADTAMSLDNVLAIAAIAAGNTWLMAAGVVLSLPLVVWGSLALADVMDRHAWVVWAGAGVLGYVAGEMALRDPMTTAWLGPGTAGAAAHILPPVAGLGIALIGWRLSLRIARR</sequence>
<feature type="transmembrane region" description="Helical" evidence="6">
    <location>
        <begin position="229"/>
        <end position="247"/>
    </location>
</feature>
<evidence type="ECO:0000256" key="5">
    <source>
        <dbReference type="ARBA" id="ARBA00023136"/>
    </source>
</evidence>
<name>A0A537JZ65_9BACT</name>
<dbReference type="Pfam" id="PF03741">
    <property type="entry name" value="TerC"/>
    <property type="match status" value="1"/>
</dbReference>
<dbReference type="Proteomes" id="UP000318509">
    <property type="component" value="Unassembled WGS sequence"/>
</dbReference>
<organism evidence="7 8">
    <name type="scientific">Candidatus Segetimicrobium genomatis</name>
    <dbReference type="NCBI Taxonomy" id="2569760"/>
    <lineage>
        <taxon>Bacteria</taxon>
        <taxon>Bacillati</taxon>
        <taxon>Candidatus Sysuimicrobiota</taxon>
        <taxon>Candidatus Sysuimicrobiia</taxon>
        <taxon>Candidatus Sysuimicrobiales</taxon>
        <taxon>Candidatus Segetimicrobiaceae</taxon>
        <taxon>Candidatus Segetimicrobium</taxon>
    </lineage>
</organism>
<gene>
    <name evidence="7" type="ORF">E6H00_12400</name>
</gene>
<feature type="transmembrane region" description="Helical" evidence="6">
    <location>
        <begin position="190"/>
        <end position="209"/>
    </location>
</feature>